<dbReference type="CDD" id="cd09884">
    <property type="entry name" value="PIN_Smg5-like"/>
    <property type="match status" value="1"/>
</dbReference>
<dbReference type="FunFam" id="3.40.50.1010:FF:000033">
    <property type="entry name" value="Blast:Protein SMG5"/>
    <property type="match status" value="1"/>
</dbReference>
<dbReference type="AlphaFoldDB" id="A0AAW1DF97"/>
<organism evidence="2 3">
    <name type="scientific">Rhynocoris fuscipes</name>
    <dbReference type="NCBI Taxonomy" id="488301"/>
    <lineage>
        <taxon>Eukaryota</taxon>
        <taxon>Metazoa</taxon>
        <taxon>Ecdysozoa</taxon>
        <taxon>Arthropoda</taxon>
        <taxon>Hexapoda</taxon>
        <taxon>Insecta</taxon>
        <taxon>Pterygota</taxon>
        <taxon>Neoptera</taxon>
        <taxon>Paraneoptera</taxon>
        <taxon>Hemiptera</taxon>
        <taxon>Heteroptera</taxon>
        <taxon>Panheteroptera</taxon>
        <taxon>Cimicomorpha</taxon>
        <taxon>Reduviidae</taxon>
        <taxon>Harpactorinae</taxon>
        <taxon>Harpactorini</taxon>
        <taxon>Rhynocoris</taxon>
    </lineage>
</organism>
<keyword evidence="3" id="KW-1185">Reference proteome</keyword>
<sequence length="194" mass="22312">MHDMGELWLRSEVSQLEDKTRKGMKDSLPPYLVPDPDAFLNHPSLIKQLISAKKFIVLIPLIVVSALDECKQSSSRVRDTIRWLEWQLRNGRRNMRLQRENEHQAVPFIKYPKKKDKEAWMFLRVVECCNYLCNQSTGEKNPELVTLLTGSKTLLTNQNTTGFSHLGVAKSAGINVEHIETFFSKWKSSSKSHG</sequence>
<protein>
    <recommendedName>
        <fullName evidence="1">PIN domain-containing protein</fullName>
    </recommendedName>
</protein>
<dbReference type="PANTHER" id="PTHR15696:SF7">
    <property type="entry name" value="NONSENSE-MEDIATED MRNA DECAY FACTOR"/>
    <property type="match status" value="1"/>
</dbReference>
<dbReference type="GO" id="GO:0070034">
    <property type="term" value="F:telomerase RNA binding"/>
    <property type="evidence" value="ECO:0007669"/>
    <property type="project" value="TreeGrafter"/>
</dbReference>
<proteinExistence type="predicted"/>
<accession>A0AAW1DF97</accession>
<dbReference type="EMBL" id="JAPXFL010000004">
    <property type="protein sequence ID" value="KAK9507828.1"/>
    <property type="molecule type" value="Genomic_DNA"/>
</dbReference>
<name>A0AAW1DF97_9HEMI</name>
<comment type="caution">
    <text evidence="2">The sequence shown here is derived from an EMBL/GenBank/DDBJ whole genome shotgun (WGS) entry which is preliminary data.</text>
</comment>
<reference evidence="2 3" key="1">
    <citation type="submission" date="2022-12" db="EMBL/GenBank/DDBJ databases">
        <title>Chromosome-level genome assembly of true bugs.</title>
        <authorList>
            <person name="Ma L."/>
            <person name="Li H."/>
        </authorList>
    </citation>
    <scope>NUCLEOTIDE SEQUENCE [LARGE SCALE GENOMIC DNA]</scope>
    <source>
        <strain evidence="2">Lab_2022b</strain>
    </source>
</reference>
<evidence type="ECO:0000259" key="1">
    <source>
        <dbReference type="Pfam" id="PF13638"/>
    </source>
</evidence>
<dbReference type="Pfam" id="PF13638">
    <property type="entry name" value="PIN_4"/>
    <property type="match status" value="1"/>
</dbReference>
<dbReference type="Gene3D" id="3.40.50.1010">
    <property type="entry name" value="5'-nuclease"/>
    <property type="match status" value="1"/>
</dbReference>
<evidence type="ECO:0000313" key="2">
    <source>
        <dbReference type="EMBL" id="KAK9507828.1"/>
    </source>
</evidence>
<feature type="domain" description="PIN" evidence="1">
    <location>
        <begin position="33"/>
        <end position="155"/>
    </location>
</feature>
<gene>
    <name evidence="2" type="ORF">O3M35_007602</name>
</gene>
<dbReference type="Proteomes" id="UP001461498">
    <property type="component" value="Unassembled WGS sequence"/>
</dbReference>
<dbReference type="GO" id="GO:0005697">
    <property type="term" value="C:telomerase holoenzyme complex"/>
    <property type="evidence" value="ECO:0007669"/>
    <property type="project" value="TreeGrafter"/>
</dbReference>
<dbReference type="GO" id="GO:0042162">
    <property type="term" value="F:telomeric DNA binding"/>
    <property type="evidence" value="ECO:0007669"/>
    <property type="project" value="TreeGrafter"/>
</dbReference>
<dbReference type="InterPro" id="IPR002716">
    <property type="entry name" value="PIN_dom"/>
</dbReference>
<dbReference type="InterPro" id="IPR045153">
    <property type="entry name" value="Est1/Ebs1-like"/>
</dbReference>
<evidence type="ECO:0000313" key="3">
    <source>
        <dbReference type="Proteomes" id="UP001461498"/>
    </source>
</evidence>
<dbReference type="GO" id="GO:0000184">
    <property type="term" value="P:nuclear-transcribed mRNA catabolic process, nonsense-mediated decay"/>
    <property type="evidence" value="ECO:0007669"/>
    <property type="project" value="TreeGrafter"/>
</dbReference>
<dbReference type="PANTHER" id="PTHR15696">
    <property type="entry name" value="SMG-7 SUPPRESSOR WITH MORPHOLOGICAL EFFECT ON GENITALIA PROTEIN 7"/>
    <property type="match status" value="1"/>
</dbReference>